<keyword evidence="9" id="KW-1185">Reference proteome</keyword>
<dbReference type="Proteomes" id="UP001278995">
    <property type="component" value="Unassembled WGS sequence"/>
</dbReference>
<name>A0A6L6GG04_9GAMM</name>
<dbReference type="InterPro" id="IPR006016">
    <property type="entry name" value="UspA"/>
</dbReference>
<dbReference type="InterPro" id="IPR014729">
    <property type="entry name" value="Rossmann-like_a/b/a_fold"/>
</dbReference>
<dbReference type="EMBL" id="JAXHPL010000021">
    <property type="protein sequence ID" value="MDY6486642.1"/>
    <property type="molecule type" value="Genomic_DNA"/>
</dbReference>
<dbReference type="Gene3D" id="3.40.50.620">
    <property type="entry name" value="HUPs"/>
    <property type="match status" value="1"/>
</dbReference>
<dbReference type="RefSeq" id="WP_154773248.1">
    <property type="nucleotide sequence ID" value="NZ_JAXHPD010000002.1"/>
</dbReference>
<dbReference type="PIRSF" id="PIRSF006276">
    <property type="entry name" value="UspA"/>
    <property type="match status" value="1"/>
</dbReference>
<feature type="domain" description="UspA" evidence="3">
    <location>
        <begin position="3"/>
        <end position="145"/>
    </location>
</feature>
<dbReference type="PRINTS" id="PR01438">
    <property type="entry name" value="UNVRSLSTRESS"/>
</dbReference>
<accession>A0A6L6GG04</accession>
<dbReference type="CDD" id="cd00293">
    <property type="entry name" value="USP-like"/>
    <property type="match status" value="1"/>
</dbReference>
<reference evidence="6 7" key="1">
    <citation type="submission" date="2019-11" db="EMBL/GenBank/DDBJ databases">
        <authorList>
            <person name="An D."/>
        </authorList>
    </citation>
    <scope>NUCLEOTIDE SEQUENCE [LARGE SCALE GENOMIC DNA]</scope>
    <source>
        <strain evidence="6 7">YIM 103518</strain>
    </source>
</reference>
<dbReference type="AlphaFoldDB" id="A0A6L6GG04"/>
<evidence type="ECO:0000256" key="2">
    <source>
        <dbReference type="PIRNR" id="PIRNR006276"/>
    </source>
</evidence>
<dbReference type="PANTHER" id="PTHR46268">
    <property type="entry name" value="STRESS RESPONSE PROTEIN NHAX"/>
    <property type="match status" value="1"/>
</dbReference>
<evidence type="ECO:0000313" key="5">
    <source>
        <dbReference type="EMBL" id="MDY6550195.1"/>
    </source>
</evidence>
<dbReference type="Pfam" id="PF00582">
    <property type="entry name" value="Usp"/>
    <property type="match status" value="1"/>
</dbReference>
<protein>
    <recommendedName>
        <fullName evidence="2">Universal stress protein</fullName>
    </recommendedName>
</protein>
<dbReference type="EMBL" id="JAXHPO010000017">
    <property type="protein sequence ID" value="MDY6550195.1"/>
    <property type="molecule type" value="Genomic_DNA"/>
</dbReference>
<evidence type="ECO:0000313" key="4">
    <source>
        <dbReference type="EMBL" id="MDY6486642.1"/>
    </source>
</evidence>
<dbReference type="GeneID" id="86888263"/>
<proteinExistence type="inferred from homology"/>
<reference evidence="5" key="3">
    <citation type="submission" date="2023-11" db="EMBL/GenBank/DDBJ databases">
        <authorList>
            <person name="Kyselkova M."/>
            <person name="Xanthopoulou K."/>
            <person name="Shestivska V."/>
            <person name="Spanelova P."/>
            <person name="Maixnerova M."/>
            <person name="Higgins P.G."/>
            <person name="Nemec A."/>
        </authorList>
    </citation>
    <scope>NUCLEOTIDE SEQUENCE</scope>
    <source>
        <strain evidence="5">ANC 7225</strain>
    </source>
</reference>
<evidence type="ECO:0000313" key="6">
    <source>
        <dbReference type="EMBL" id="MTD11673.1"/>
    </source>
</evidence>
<evidence type="ECO:0000313" key="7">
    <source>
        <dbReference type="Proteomes" id="UP000473854"/>
    </source>
</evidence>
<dbReference type="Proteomes" id="UP001284094">
    <property type="component" value="Unassembled WGS sequence"/>
</dbReference>
<gene>
    <name evidence="6" type="ORF">GIX10_09575</name>
    <name evidence="5" type="ORF">SKM48_05400</name>
    <name evidence="4" type="ORF">SKM51_05440</name>
</gene>
<comment type="similarity">
    <text evidence="1 2">Belongs to the universal stress protein A family.</text>
</comment>
<comment type="subcellular location">
    <subcellularLocation>
        <location evidence="2">Cytoplasm</location>
    </subcellularLocation>
</comment>
<dbReference type="Proteomes" id="UP000473854">
    <property type="component" value="Unassembled WGS sequence"/>
</dbReference>
<evidence type="ECO:0000259" key="3">
    <source>
        <dbReference type="Pfam" id="PF00582"/>
    </source>
</evidence>
<dbReference type="SUPFAM" id="SSF52402">
    <property type="entry name" value="Adenine nucleotide alpha hydrolases-like"/>
    <property type="match status" value="1"/>
</dbReference>
<evidence type="ECO:0000256" key="1">
    <source>
        <dbReference type="ARBA" id="ARBA00008791"/>
    </source>
</evidence>
<dbReference type="InterPro" id="IPR006015">
    <property type="entry name" value="Universal_stress_UspA"/>
</dbReference>
<reference evidence="5 9" key="4">
    <citation type="journal article" date="2024" name="Syst. Appl. Microbiol.">
        <title>Evidence for the occurrence of Acinetobacter faecalis in cattle feces and its emended description.</title>
        <authorList>
            <person name="Kyselkova M."/>
            <person name="Xanthopoulou K."/>
            <person name="Shestivska V."/>
            <person name="Spanelova P."/>
            <person name="Maixnerova M."/>
            <person name="Higgins P.G."/>
            <person name="Nemec A."/>
        </authorList>
    </citation>
    <scope>NUCLEOTIDE SEQUENCE [LARGE SCALE GENOMIC DNA]</scope>
    <source>
        <strain evidence="5 9">ANC 7225</strain>
    </source>
</reference>
<keyword evidence="2" id="KW-0963">Cytoplasm</keyword>
<reference evidence="4 8" key="2">
    <citation type="submission" date="2023-11" db="EMBL/GenBank/DDBJ databases">
        <title>The common occurrence of Acinetobacte faecalis in cattle feces and its emended description.</title>
        <authorList>
            <person name="Kyselkova M."/>
            <person name="Xanthopoulou K."/>
            <person name="Shestivska V."/>
            <person name="Spanelova P."/>
            <person name="Maixnerova M."/>
            <person name="Higgins P.G."/>
            <person name="Nemec A."/>
        </authorList>
    </citation>
    <scope>NUCLEOTIDE SEQUENCE [LARGE SCALE GENOMIC DNA]</scope>
    <source>
        <strain evidence="4 8">ANC 7483</strain>
    </source>
</reference>
<dbReference type="GO" id="GO:0005737">
    <property type="term" value="C:cytoplasm"/>
    <property type="evidence" value="ECO:0007669"/>
    <property type="project" value="UniProtKB-SubCell"/>
</dbReference>
<dbReference type="PANTHER" id="PTHR46268:SF6">
    <property type="entry name" value="UNIVERSAL STRESS PROTEIN UP12"/>
    <property type="match status" value="1"/>
</dbReference>
<sequence length="146" mass="15699">MSFNNILVPVDGSETSYAAIEKAADLAKAFNSKVTVVQVLTLDPYIAAEYITASHTNELIERARTSLLKTLDEAKAKFAEYGVTVETQLLEGQVIQREIVKAAEAAKADIIVIGSHGRTGFKKLVLGSVAQSILAEGEVPVLIVRK</sequence>
<evidence type="ECO:0000313" key="9">
    <source>
        <dbReference type="Proteomes" id="UP001284094"/>
    </source>
</evidence>
<evidence type="ECO:0000313" key="8">
    <source>
        <dbReference type="Proteomes" id="UP001278995"/>
    </source>
</evidence>
<comment type="caution">
    <text evidence="6">The sequence shown here is derived from an EMBL/GenBank/DDBJ whole genome shotgun (WGS) entry which is preliminary data.</text>
</comment>
<dbReference type="EMBL" id="WLYL01000030">
    <property type="protein sequence ID" value="MTD11673.1"/>
    <property type="molecule type" value="Genomic_DNA"/>
</dbReference>
<organism evidence="6 7">
    <name type="scientific">Acinetobacter faecalis</name>
    <dbReference type="NCBI Taxonomy" id="2665161"/>
    <lineage>
        <taxon>Bacteria</taxon>
        <taxon>Pseudomonadati</taxon>
        <taxon>Pseudomonadota</taxon>
        <taxon>Gammaproteobacteria</taxon>
        <taxon>Moraxellales</taxon>
        <taxon>Moraxellaceae</taxon>
        <taxon>Acinetobacter</taxon>
    </lineage>
</organism>